<dbReference type="InterPro" id="IPR001054">
    <property type="entry name" value="A/G_cyclase"/>
</dbReference>
<evidence type="ECO:0000313" key="10">
    <source>
        <dbReference type="EMBL" id="GLC58809.1"/>
    </source>
</evidence>
<keyword evidence="6 7" id="KW-0456">Lyase</keyword>
<feature type="region of interest" description="Disordered" evidence="8">
    <location>
        <begin position="106"/>
        <end position="132"/>
    </location>
</feature>
<evidence type="ECO:0000256" key="2">
    <source>
        <dbReference type="ARBA" id="ARBA00022692"/>
    </source>
</evidence>
<sequence length="132" mass="14030">MAIRVGVHSGRVMSGIVGRHRARYCLFGDTVNTASRMESTGVPGRIQISEVTYSLMLSHPAPGASVEEFEARGEVPVKGKGLMRTYLSYAVLEELPPAPLSQFHSVMSAAPTAPPAPAPAPPVGPVQQQQHD</sequence>
<protein>
    <recommendedName>
        <fullName evidence="9">Guanylate cyclase domain-containing protein</fullName>
    </recommendedName>
</protein>
<dbReference type="GO" id="GO:0000166">
    <property type="term" value="F:nucleotide binding"/>
    <property type="evidence" value="ECO:0007669"/>
    <property type="project" value="UniProtKB-KW"/>
</dbReference>
<evidence type="ECO:0000256" key="1">
    <source>
        <dbReference type="ARBA" id="ARBA00004370"/>
    </source>
</evidence>
<keyword evidence="4" id="KW-1133">Transmembrane helix</keyword>
<accession>A0A9W6BV65</accession>
<evidence type="ECO:0000256" key="6">
    <source>
        <dbReference type="ARBA" id="ARBA00023239"/>
    </source>
</evidence>
<keyword evidence="3" id="KW-0547">Nucleotide-binding</keyword>
<dbReference type="PANTHER" id="PTHR11920">
    <property type="entry name" value="GUANYLYL CYCLASE"/>
    <property type="match status" value="1"/>
</dbReference>
<dbReference type="InterPro" id="IPR050401">
    <property type="entry name" value="Cyclic_nucleotide_synthase"/>
</dbReference>
<organism evidence="10 11">
    <name type="scientific">Pleodorina starrii</name>
    <dbReference type="NCBI Taxonomy" id="330485"/>
    <lineage>
        <taxon>Eukaryota</taxon>
        <taxon>Viridiplantae</taxon>
        <taxon>Chlorophyta</taxon>
        <taxon>core chlorophytes</taxon>
        <taxon>Chlorophyceae</taxon>
        <taxon>CS clade</taxon>
        <taxon>Chlamydomonadales</taxon>
        <taxon>Volvocaceae</taxon>
        <taxon>Pleodorina</taxon>
    </lineage>
</organism>
<comment type="similarity">
    <text evidence="7">Belongs to the adenylyl cyclase class-4/guanylyl cyclase family.</text>
</comment>
<evidence type="ECO:0000256" key="8">
    <source>
        <dbReference type="SAM" id="MobiDB-lite"/>
    </source>
</evidence>
<dbReference type="PROSITE" id="PS50125">
    <property type="entry name" value="GUANYLATE_CYCLASE_2"/>
    <property type="match status" value="1"/>
</dbReference>
<dbReference type="EMBL" id="BRXU01000024">
    <property type="protein sequence ID" value="GLC58809.1"/>
    <property type="molecule type" value="Genomic_DNA"/>
</dbReference>
<dbReference type="InterPro" id="IPR029787">
    <property type="entry name" value="Nucleotide_cyclase"/>
</dbReference>
<dbReference type="InterPro" id="IPR018297">
    <property type="entry name" value="A/G_cyclase_CS"/>
</dbReference>
<evidence type="ECO:0000256" key="4">
    <source>
        <dbReference type="ARBA" id="ARBA00022989"/>
    </source>
</evidence>
<reference evidence="10 11" key="1">
    <citation type="journal article" date="2023" name="Commun. Biol.">
        <title>Reorganization of the ancestral sex-determining regions during the evolution of trioecy in Pleodorina starrii.</title>
        <authorList>
            <person name="Takahashi K."/>
            <person name="Suzuki S."/>
            <person name="Kawai-Toyooka H."/>
            <person name="Yamamoto K."/>
            <person name="Hamaji T."/>
            <person name="Ootsuki R."/>
            <person name="Yamaguchi H."/>
            <person name="Kawachi M."/>
            <person name="Higashiyama T."/>
            <person name="Nozaki H."/>
        </authorList>
    </citation>
    <scope>NUCLEOTIDE SEQUENCE [LARGE SCALE GENOMIC DNA]</scope>
    <source>
        <strain evidence="10 11">NIES-4479</strain>
    </source>
</reference>
<evidence type="ECO:0000256" key="7">
    <source>
        <dbReference type="RuleBase" id="RU000405"/>
    </source>
</evidence>
<gene>
    <name evidence="10" type="primary">PLESTBF000676</name>
    <name evidence="10" type="ORF">PLESTB_001403300</name>
</gene>
<comment type="subcellular location">
    <subcellularLocation>
        <location evidence="1">Membrane</location>
    </subcellularLocation>
</comment>
<feature type="compositionally biased region" description="Pro residues" evidence="8">
    <location>
        <begin position="112"/>
        <end position="124"/>
    </location>
</feature>
<dbReference type="SUPFAM" id="SSF55073">
    <property type="entry name" value="Nucleotide cyclase"/>
    <property type="match status" value="1"/>
</dbReference>
<dbReference type="Pfam" id="PF00211">
    <property type="entry name" value="Guanylate_cyc"/>
    <property type="match status" value="1"/>
</dbReference>
<dbReference type="Gene3D" id="3.30.70.1230">
    <property type="entry name" value="Nucleotide cyclase"/>
    <property type="match status" value="1"/>
</dbReference>
<comment type="caution">
    <text evidence="10">The sequence shown here is derived from an EMBL/GenBank/DDBJ whole genome shotgun (WGS) entry which is preliminary data.</text>
</comment>
<proteinExistence type="inferred from homology"/>
<dbReference type="GO" id="GO:0005886">
    <property type="term" value="C:plasma membrane"/>
    <property type="evidence" value="ECO:0007669"/>
    <property type="project" value="TreeGrafter"/>
</dbReference>
<keyword evidence="11" id="KW-1185">Reference proteome</keyword>
<dbReference type="Proteomes" id="UP001165080">
    <property type="component" value="Unassembled WGS sequence"/>
</dbReference>
<dbReference type="GO" id="GO:0035556">
    <property type="term" value="P:intracellular signal transduction"/>
    <property type="evidence" value="ECO:0007669"/>
    <property type="project" value="InterPro"/>
</dbReference>
<dbReference type="GO" id="GO:0001653">
    <property type="term" value="F:peptide receptor activity"/>
    <property type="evidence" value="ECO:0007669"/>
    <property type="project" value="TreeGrafter"/>
</dbReference>
<name>A0A9W6BV65_9CHLO</name>
<evidence type="ECO:0000259" key="9">
    <source>
        <dbReference type="PROSITE" id="PS50125"/>
    </source>
</evidence>
<evidence type="ECO:0000256" key="3">
    <source>
        <dbReference type="ARBA" id="ARBA00022741"/>
    </source>
</evidence>
<keyword evidence="2" id="KW-0812">Transmembrane</keyword>
<dbReference type="GO" id="GO:0004383">
    <property type="term" value="F:guanylate cyclase activity"/>
    <property type="evidence" value="ECO:0007669"/>
    <property type="project" value="TreeGrafter"/>
</dbReference>
<feature type="domain" description="Guanylate cyclase" evidence="9">
    <location>
        <begin position="1"/>
        <end position="38"/>
    </location>
</feature>
<keyword evidence="5" id="KW-0472">Membrane</keyword>
<dbReference type="GO" id="GO:0004016">
    <property type="term" value="F:adenylate cyclase activity"/>
    <property type="evidence" value="ECO:0007669"/>
    <property type="project" value="TreeGrafter"/>
</dbReference>
<dbReference type="AlphaFoldDB" id="A0A9W6BV65"/>
<dbReference type="GO" id="GO:0007168">
    <property type="term" value="P:receptor guanylyl cyclase signaling pathway"/>
    <property type="evidence" value="ECO:0007669"/>
    <property type="project" value="TreeGrafter"/>
</dbReference>
<evidence type="ECO:0000313" key="11">
    <source>
        <dbReference type="Proteomes" id="UP001165080"/>
    </source>
</evidence>
<dbReference type="CDD" id="cd07302">
    <property type="entry name" value="CHD"/>
    <property type="match status" value="1"/>
</dbReference>
<dbReference type="PANTHER" id="PTHR11920:SF335">
    <property type="entry name" value="GUANYLATE CYCLASE"/>
    <property type="match status" value="1"/>
</dbReference>
<evidence type="ECO:0000256" key="5">
    <source>
        <dbReference type="ARBA" id="ARBA00023136"/>
    </source>
</evidence>
<dbReference type="PROSITE" id="PS00452">
    <property type="entry name" value="GUANYLATE_CYCLASE_1"/>
    <property type="match status" value="1"/>
</dbReference>